<reference evidence="2 3" key="1">
    <citation type="journal article" date="2019" name="Nat. Ecol. Evol.">
        <title>Megaphylogeny resolves global patterns of mushroom evolution.</title>
        <authorList>
            <person name="Varga T."/>
            <person name="Krizsan K."/>
            <person name="Foldi C."/>
            <person name="Dima B."/>
            <person name="Sanchez-Garcia M."/>
            <person name="Sanchez-Ramirez S."/>
            <person name="Szollosi G.J."/>
            <person name="Szarkandi J.G."/>
            <person name="Papp V."/>
            <person name="Albert L."/>
            <person name="Andreopoulos W."/>
            <person name="Angelini C."/>
            <person name="Antonin V."/>
            <person name="Barry K.W."/>
            <person name="Bougher N.L."/>
            <person name="Buchanan P."/>
            <person name="Buyck B."/>
            <person name="Bense V."/>
            <person name="Catcheside P."/>
            <person name="Chovatia M."/>
            <person name="Cooper J."/>
            <person name="Damon W."/>
            <person name="Desjardin D."/>
            <person name="Finy P."/>
            <person name="Geml J."/>
            <person name="Haridas S."/>
            <person name="Hughes K."/>
            <person name="Justo A."/>
            <person name="Karasinski D."/>
            <person name="Kautmanova I."/>
            <person name="Kiss B."/>
            <person name="Kocsube S."/>
            <person name="Kotiranta H."/>
            <person name="LaButti K.M."/>
            <person name="Lechner B.E."/>
            <person name="Liimatainen K."/>
            <person name="Lipzen A."/>
            <person name="Lukacs Z."/>
            <person name="Mihaltcheva S."/>
            <person name="Morgado L.N."/>
            <person name="Niskanen T."/>
            <person name="Noordeloos M.E."/>
            <person name="Ohm R.A."/>
            <person name="Ortiz-Santana B."/>
            <person name="Ovrebo C."/>
            <person name="Racz N."/>
            <person name="Riley R."/>
            <person name="Savchenko A."/>
            <person name="Shiryaev A."/>
            <person name="Soop K."/>
            <person name="Spirin V."/>
            <person name="Szebenyi C."/>
            <person name="Tomsovsky M."/>
            <person name="Tulloss R.E."/>
            <person name="Uehling J."/>
            <person name="Grigoriev I.V."/>
            <person name="Vagvolgyi C."/>
            <person name="Papp T."/>
            <person name="Martin F.M."/>
            <person name="Miettinen O."/>
            <person name="Hibbett D.S."/>
            <person name="Nagy L.G."/>
        </authorList>
    </citation>
    <scope>NUCLEOTIDE SEQUENCE [LARGE SCALE GENOMIC DNA]</scope>
    <source>
        <strain evidence="2 3">CBS 962.96</strain>
    </source>
</reference>
<protein>
    <submittedName>
        <fullName evidence="2">Uncharacterized protein</fullName>
    </submittedName>
</protein>
<dbReference type="Proteomes" id="UP000297245">
    <property type="component" value="Unassembled WGS sequence"/>
</dbReference>
<dbReference type="AlphaFoldDB" id="A0A4S8LGZ1"/>
<evidence type="ECO:0000313" key="2">
    <source>
        <dbReference type="EMBL" id="THU88299.1"/>
    </source>
</evidence>
<accession>A0A4S8LGZ1</accession>
<sequence>MSLSGNDSADGTSSASTTYTNLTPPGLLFTTVDLDEVLSSYLYRLMYGACSLSTEPEPAAEHRDRDLDEVSDSWLYRPRSNPKPDTDRILEELTSLRQELRADRAVFTKFIQDSEEERKLVIELLAKISPKVEENIPVFISEILLLKIVPVVWPLVLSISCDTLNPKSWDYYGDVHFPGVGLVQWATCNSKASDQIIEFANLWLHPGPTNIEMSSGWVGTSACHTLQLHSASVAQALTTGKSSLLKSSTGDYCPAPNWLAVSYVDAMFMQINSMLWSSTYHLRDCGNNAALK</sequence>
<dbReference type="EMBL" id="ML179414">
    <property type="protein sequence ID" value="THU88299.1"/>
    <property type="molecule type" value="Genomic_DNA"/>
</dbReference>
<keyword evidence="3" id="KW-1185">Reference proteome</keyword>
<evidence type="ECO:0000313" key="3">
    <source>
        <dbReference type="Proteomes" id="UP000297245"/>
    </source>
</evidence>
<feature type="region of interest" description="Disordered" evidence="1">
    <location>
        <begin position="1"/>
        <end position="20"/>
    </location>
</feature>
<proteinExistence type="predicted"/>
<gene>
    <name evidence="2" type="ORF">K435DRAFT_803624</name>
</gene>
<name>A0A4S8LGZ1_DENBC</name>
<evidence type="ECO:0000256" key="1">
    <source>
        <dbReference type="SAM" id="MobiDB-lite"/>
    </source>
</evidence>
<organism evidence="2 3">
    <name type="scientific">Dendrothele bispora (strain CBS 962.96)</name>
    <dbReference type="NCBI Taxonomy" id="1314807"/>
    <lineage>
        <taxon>Eukaryota</taxon>
        <taxon>Fungi</taxon>
        <taxon>Dikarya</taxon>
        <taxon>Basidiomycota</taxon>
        <taxon>Agaricomycotina</taxon>
        <taxon>Agaricomycetes</taxon>
        <taxon>Agaricomycetidae</taxon>
        <taxon>Agaricales</taxon>
        <taxon>Agaricales incertae sedis</taxon>
        <taxon>Dendrothele</taxon>
    </lineage>
</organism>
<feature type="compositionally biased region" description="Low complexity" evidence="1">
    <location>
        <begin position="1"/>
        <end position="17"/>
    </location>
</feature>